<dbReference type="EMBL" id="CP063310">
    <property type="protein sequence ID" value="QOS69098.1"/>
    <property type="molecule type" value="Genomic_DNA"/>
</dbReference>
<organism evidence="1 2">
    <name type="scientific">Eggerthella guodeyinii</name>
    <dbReference type="NCBI Taxonomy" id="2690837"/>
    <lineage>
        <taxon>Bacteria</taxon>
        <taxon>Bacillati</taxon>
        <taxon>Actinomycetota</taxon>
        <taxon>Coriobacteriia</taxon>
        <taxon>Eggerthellales</taxon>
        <taxon>Eggerthellaceae</taxon>
        <taxon>Eggerthella</taxon>
    </lineage>
</organism>
<sequence>MIKRGSGRWGARKRGARRAARALAACALAACALACAGCAQATVDDDSPRVVDVQLLSRSDGTEASQSAEVKLVFDRPISASGDVAGDFKVLLNGAELDGGAVALDVRASADAVTFSLHPSSGATAGGASGSFFALYQSGFSIASARDDGALPSIVGASGSCAVLDAPVTGTLPSGLALETLDARAGSTADNAPAQATVRVTSPALVRAITWFSPDGGDTILLKHNHTFADADAAACAADLAKVVNEAAGLGLAARAVGDELTITATTVEEGQVVEPIVVEGVGVEGGAYDASQSMGGEG</sequence>
<accession>A0A6L7IU14</accession>
<dbReference type="AlphaFoldDB" id="A0A6L7IU14"/>
<dbReference type="Proteomes" id="UP000478463">
    <property type="component" value="Chromosome"/>
</dbReference>
<evidence type="ECO:0000313" key="1">
    <source>
        <dbReference type="EMBL" id="QOS69098.1"/>
    </source>
</evidence>
<evidence type="ECO:0000313" key="2">
    <source>
        <dbReference type="Proteomes" id="UP000478463"/>
    </source>
</evidence>
<proteinExistence type="predicted"/>
<protein>
    <submittedName>
        <fullName evidence="1">Uncharacterized protein</fullName>
    </submittedName>
</protein>
<name>A0A6L7IU14_9ACTN</name>
<dbReference type="RefSeq" id="WP_160942930.1">
    <property type="nucleotide sequence ID" value="NZ_CP063310.1"/>
</dbReference>
<dbReference type="KEGG" id="egd:GS424_004445"/>
<gene>
    <name evidence="1" type="ORF">GS424_004445</name>
</gene>
<reference evidence="1 2" key="1">
    <citation type="submission" date="2020-10" db="EMBL/GenBank/DDBJ databases">
        <title>Eggerthella sp. nov., isolated from human feces.</title>
        <authorList>
            <person name="Yajun G."/>
        </authorList>
    </citation>
    <scope>NUCLEOTIDE SEQUENCE [LARGE SCALE GENOMIC DNA]</scope>
    <source>
        <strain evidence="1 2">HF-1101</strain>
    </source>
</reference>